<dbReference type="EnsemblMetazoa" id="ACUA004641-RA">
    <property type="protein sequence ID" value="ACUA004641-PA"/>
    <property type="gene ID" value="ACUA004641"/>
</dbReference>
<comment type="similarity">
    <text evidence="2">Belongs to the CRISP family.</text>
</comment>
<evidence type="ECO:0000313" key="10">
    <source>
        <dbReference type="EnsemblMetazoa" id="ACUA004641-PA"/>
    </source>
</evidence>
<dbReference type="EMBL" id="AXCM01009805">
    <property type="status" value="NOT_ANNOTATED_CDS"/>
    <property type="molecule type" value="Genomic_DNA"/>
</dbReference>
<dbReference type="CDD" id="cd05380">
    <property type="entry name" value="CAP_euk"/>
    <property type="match status" value="1"/>
</dbReference>
<dbReference type="Gene3D" id="3.40.33.10">
    <property type="entry name" value="CAP"/>
    <property type="match status" value="1"/>
</dbReference>
<dbReference type="STRING" id="139723.A0A182LXY3"/>
<evidence type="ECO:0000256" key="7">
    <source>
        <dbReference type="SAM" id="MobiDB-lite"/>
    </source>
</evidence>
<dbReference type="AlphaFoldDB" id="A0A182LXY3"/>
<dbReference type="PANTHER" id="PTHR10334">
    <property type="entry name" value="CYSTEINE-RICH SECRETORY PROTEIN-RELATED"/>
    <property type="match status" value="1"/>
</dbReference>
<dbReference type="VEuPathDB" id="VectorBase:ACUA004641"/>
<evidence type="ECO:0000256" key="2">
    <source>
        <dbReference type="ARBA" id="ARBA00009923"/>
    </source>
</evidence>
<organism evidence="10 11">
    <name type="scientific">Anopheles culicifacies</name>
    <dbReference type="NCBI Taxonomy" id="139723"/>
    <lineage>
        <taxon>Eukaryota</taxon>
        <taxon>Metazoa</taxon>
        <taxon>Ecdysozoa</taxon>
        <taxon>Arthropoda</taxon>
        <taxon>Hexapoda</taxon>
        <taxon>Insecta</taxon>
        <taxon>Pterygota</taxon>
        <taxon>Neoptera</taxon>
        <taxon>Endopterygota</taxon>
        <taxon>Diptera</taxon>
        <taxon>Nematocera</taxon>
        <taxon>Culicoidea</taxon>
        <taxon>Culicidae</taxon>
        <taxon>Anophelinae</taxon>
        <taxon>Anopheles</taxon>
        <taxon>culicifacies species complex</taxon>
    </lineage>
</organism>
<dbReference type="Proteomes" id="UP000075883">
    <property type="component" value="Unassembled WGS sequence"/>
</dbReference>
<dbReference type="PRINTS" id="PR00838">
    <property type="entry name" value="V5ALLERGEN"/>
</dbReference>
<dbReference type="FunFam" id="3.40.33.10:FF:000007">
    <property type="entry name" value="Venom allergen"/>
    <property type="match status" value="1"/>
</dbReference>
<keyword evidence="5" id="KW-0325">Glycoprotein</keyword>
<dbReference type="Pfam" id="PF00188">
    <property type="entry name" value="CAP"/>
    <property type="match status" value="1"/>
</dbReference>
<dbReference type="SUPFAM" id="SSF55797">
    <property type="entry name" value="PR-1-like"/>
    <property type="match status" value="1"/>
</dbReference>
<dbReference type="SMART" id="SM00198">
    <property type="entry name" value="SCP"/>
    <property type="match status" value="1"/>
</dbReference>
<keyword evidence="3" id="KW-0964">Secreted</keyword>
<evidence type="ECO:0000313" key="11">
    <source>
        <dbReference type="Proteomes" id="UP000075883"/>
    </source>
</evidence>
<feature type="chain" id="PRO_5008127659" description="Venom allergen-1" evidence="8">
    <location>
        <begin position="30"/>
        <end position="269"/>
    </location>
</feature>
<dbReference type="InterPro" id="IPR034763">
    <property type="entry name" value="P14a_insect"/>
</dbReference>
<dbReference type="PRINTS" id="PR00837">
    <property type="entry name" value="V5TPXLIKE"/>
</dbReference>
<proteinExistence type="inferred from homology"/>
<reference evidence="10" key="2">
    <citation type="submission" date="2020-05" db="UniProtKB">
        <authorList>
            <consortium name="EnsemblMetazoa"/>
        </authorList>
    </citation>
    <scope>IDENTIFICATION</scope>
    <source>
        <strain evidence="10">A-37</strain>
    </source>
</reference>
<dbReference type="InterPro" id="IPR014044">
    <property type="entry name" value="CAP_dom"/>
</dbReference>
<dbReference type="PROSITE" id="PS51257">
    <property type="entry name" value="PROKAR_LIPOPROTEIN"/>
    <property type="match status" value="1"/>
</dbReference>
<feature type="domain" description="SCP" evidence="9">
    <location>
        <begin position="73"/>
        <end position="232"/>
    </location>
</feature>
<keyword evidence="11" id="KW-1185">Reference proteome</keyword>
<comment type="subcellular location">
    <subcellularLocation>
        <location evidence="1">Secreted</location>
    </subcellularLocation>
</comment>
<reference evidence="11" key="1">
    <citation type="submission" date="2013-09" db="EMBL/GenBank/DDBJ databases">
        <title>The Genome Sequence of Anopheles culicifacies species A.</title>
        <authorList>
            <consortium name="The Broad Institute Genomics Platform"/>
            <person name="Neafsey D.E."/>
            <person name="Besansky N."/>
            <person name="Howell P."/>
            <person name="Walton C."/>
            <person name="Young S.K."/>
            <person name="Zeng Q."/>
            <person name="Gargeya S."/>
            <person name="Fitzgerald M."/>
            <person name="Haas B."/>
            <person name="Abouelleil A."/>
            <person name="Allen A.W."/>
            <person name="Alvarado L."/>
            <person name="Arachchi H.M."/>
            <person name="Berlin A.M."/>
            <person name="Chapman S.B."/>
            <person name="Gainer-Dewar J."/>
            <person name="Goldberg J."/>
            <person name="Griggs A."/>
            <person name="Gujja S."/>
            <person name="Hansen M."/>
            <person name="Howarth C."/>
            <person name="Imamovic A."/>
            <person name="Ireland A."/>
            <person name="Larimer J."/>
            <person name="McCowan C."/>
            <person name="Murphy C."/>
            <person name="Pearson M."/>
            <person name="Poon T.W."/>
            <person name="Priest M."/>
            <person name="Roberts A."/>
            <person name="Saif S."/>
            <person name="Shea T."/>
            <person name="Sisk P."/>
            <person name="Sykes S."/>
            <person name="Wortman J."/>
            <person name="Nusbaum C."/>
            <person name="Birren B."/>
        </authorList>
    </citation>
    <scope>NUCLEOTIDE SEQUENCE [LARGE SCALE GENOMIC DNA]</scope>
    <source>
        <strain evidence="11">A-37</strain>
    </source>
</reference>
<dbReference type="InterPro" id="IPR002413">
    <property type="entry name" value="V5_allergen-like"/>
</dbReference>
<evidence type="ECO:0000256" key="4">
    <source>
        <dbReference type="ARBA" id="ARBA00022729"/>
    </source>
</evidence>
<dbReference type="GO" id="GO:0005576">
    <property type="term" value="C:extracellular region"/>
    <property type="evidence" value="ECO:0007669"/>
    <property type="project" value="UniProtKB-SubCell"/>
</dbReference>
<feature type="region of interest" description="Disordered" evidence="7">
    <location>
        <begin position="241"/>
        <end position="269"/>
    </location>
</feature>
<dbReference type="PIRSF" id="PIRSF038921">
    <property type="entry name" value="P14a"/>
    <property type="match status" value="1"/>
</dbReference>
<feature type="signal peptide" evidence="8">
    <location>
        <begin position="1"/>
        <end position="29"/>
    </location>
</feature>
<evidence type="ECO:0000259" key="9">
    <source>
        <dbReference type="SMART" id="SM00198"/>
    </source>
</evidence>
<accession>A0A182LXY3</accession>
<dbReference type="InterPro" id="IPR001283">
    <property type="entry name" value="CRISP-related"/>
</dbReference>
<name>A0A182LXY3_9DIPT</name>
<evidence type="ECO:0000256" key="5">
    <source>
        <dbReference type="ARBA" id="ARBA00023180"/>
    </source>
</evidence>
<dbReference type="InterPro" id="IPR035940">
    <property type="entry name" value="CAP_sf"/>
</dbReference>
<keyword evidence="4 8" id="KW-0732">Signal</keyword>
<sequence length="269" mass="30125">MVRRINTLTMAIWIACVSVLLLALVEVNARGNYCSSELCPRGGPHVGCNPPSSSGGPTCRSKKNAKKVPLTPALQAFIMDEHNLNRSNIALGRIPPYPRAVKMPTLTWDPELAELADANARSCNYGHDRCRATDKFPYAGQNIAITQFYGYRFSEKDLIHKFVSSWWGEYLDARPQHIAKYPTSYSGKPIGHFTQIASDRSSKVGCSMWYWKDGQMDSYYFVCNYSTTNIMDRSVYQSGPTGSQCKKGRNSKFPGLCNPNEEPRSIMDP</sequence>
<evidence type="ECO:0000256" key="6">
    <source>
        <dbReference type="ARBA" id="ARBA00068306"/>
    </source>
</evidence>
<evidence type="ECO:0000256" key="1">
    <source>
        <dbReference type="ARBA" id="ARBA00004613"/>
    </source>
</evidence>
<protein>
    <recommendedName>
        <fullName evidence="6">Venom allergen-1</fullName>
    </recommendedName>
</protein>
<evidence type="ECO:0000256" key="8">
    <source>
        <dbReference type="SAM" id="SignalP"/>
    </source>
</evidence>
<evidence type="ECO:0000256" key="3">
    <source>
        <dbReference type="ARBA" id="ARBA00022525"/>
    </source>
</evidence>